<comment type="cofactor">
    <cofactor evidence="1">
        <name>Fe(2+)</name>
        <dbReference type="ChEBI" id="CHEBI:29033"/>
    </cofactor>
</comment>
<keyword evidence="2" id="KW-0560">Oxidoreductase</keyword>
<evidence type="ECO:0000313" key="6">
    <source>
        <dbReference type="Proteomes" id="UP000001191"/>
    </source>
</evidence>
<gene>
    <name evidence="5" type="ordered locus">Npun_R3448</name>
</gene>
<dbReference type="EnsemblBacteria" id="ACC81857">
    <property type="protein sequence ID" value="ACC81857"/>
    <property type="gene ID" value="Npun_R3448"/>
</dbReference>
<dbReference type="OrthoDB" id="9769888at2"/>
<evidence type="ECO:0000256" key="2">
    <source>
        <dbReference type="ARBA" id="ARBA00023002"/>
    </source>
</evidence>
<dbReference type="GO" id="GO:0017000">
    <property type="term" value="P:antibiotic biosynthetic process"/>
    <property type="evidence" value="ECO:0007669"/>
    <property type="project" value="UniProtKB-KW"/>
</dbReference>
<dbReference type="GO" id="GO:0051213">
    <property type="term" value="F:dioxygenase activity"/>
    <property type="evidence" value="ECO:0007669"/>
    <property type="project" value="UniProtKB-KW"/>
</dbReference>
<dbReference type="EMBL" id="CP001037">
    <property type="protein sequence ID" value="ACC81857.1"/>
    <property type="molecule type" value="Genomic_DNA"/>
</dbReference>
<dbReference type="PhylomeDB" id="B2J106"/>
<dbReference type="Pfam" id="PF02668">
    <property type="entry name" value="TauD"/>
    <property type="match status" value="1"/>
</dbReference>
<organism evidence="5 6">
    <name type="scientific">Nostoc punctiforme (strain ATCC 29133 / PCC 73102)</name>
    <dbReference type="NCBI Taxonomy" id="63737"/>
    <lineage>
        <taxon>Bacteria</taxon>
        <taxon>Bacillati</taxon>
        <taxon>Cyanobacteriota</taxon>
        <taxon>Cyanophyceae</taxon>
        <taxon>Nostocales</taxon>
        <taxon>Nostocaceae</taxon>
        <taxon>Nostoc</taxon>
    </lineage>
</organism>
<evidence type="ECO:0000256" key="1">
    <source>
        <dbReference type="ARBA" id="ARBA00001954"/>
    </source>
</evidence>
<evidence type="ECO:0000256" key="3">
    <source>
        <dbReference type="ARBA" id="ARBA00023194"/>
    </source>
</evidence>
<dbReference type="KEGG" id="npu:Npun_R3448"/>
<dbReference type="InterPro" id="IPR050411">
    <property type="entry name" value="AlphaKG_dependent_hydroxylases"/>
</dbReference>
<dbReference type="InterPro" id="IPR042098">
    <property type="entry name" value="TauD-like_sf"/>
</dbReference>
<dbReference type="SUPFAM" id="SSF51197">
    <property type="entry name" value="Clavaminate synthase-like"/>
    <property type="match status" value="1"/>
</dbReference>
<reference evidence="5 6" key="2">
    <citation type="journal article" date="2013" name="Plant Physiol.">
        <title>A Nostoc punctiforme Sugar Transporter Necessary to Establish a Cyanobacterium-Plant Symbiosis.</title>
        <authorList>
            <person name="Ekman M."/>
            <person name="Picossi S."/>
            <person name="Campbell E.L."/>
            <person name="Meeks J.C."/>
            <person name="Flores E."/>
        </authorList>
    </citation>
    <scope>NUCLEOTIDE SEQUENCE [LARGE SCALE GENOMIC DNA]</scope>
    <source>
        <strain evidence="6">ATCC 29133 / PCC 73102</strain>
    </source>
</reference>
<dbReference type="Gene3D" id="3.60.130.10">
    <property type="entry name" value="Clavaminate synthase-like"/>
    <property type="match status" value="1"/>
</dbReference>
<dbReference type="STRING" id="63737.Npun_R3448"/>
<dbReference type="HOGENOM" id="CLU_044153_1_0_3"/>
<keyword evidence="3" id="KW-0045">Antibiotic biosynthesis</keyword>
<dbReference type="AlphaFoldDB" id="B2J106"/>
<proteinExistence type="predicted"/>
<evidence type="ECO:0000259" key="4">
    <source>
        <dbReference type="Pfam" id="PF02668"/>
    </source>
</evidence>
<name>B2J106_NOSP7</name>
<dbReference type="eggNOG" id="COG2175">
    <property type="taxonomic scope" value="Bacteria"/>
</dbReference>
<protein>
    <submittedName>
        <fullName evidence="5">Taurine catabolism dioxygenase TauD/TfdA</fullName>
    </submittedName>
</protein>
<feature type="domain" description="TauD/TfdA-like" evidence="4">
    <location>
        <begin position="23"/>
        <end position="289"/>
    </location>
</feature>
<keyword evidence="5" id="KW-0223">Dioxygenase</keyword>
<dbReference type="PANTHER" id="PTHR10696:SF56">
    <property type="entry name" value="TAUD_TFDA-LIKE DOMAIN-CONTAINING PROTEIN"/>
    <property type="match status" value="1"/>
</dbReference>
<dbReference type="InterPro" id="IPR003819">
    <property type="entry name" value="TauD/TfdA-like"/>
</dbReference>
<dbReference type="Proteomes" id="UP000001191">
    <property type="component" value="Chromosome"/>
</dbReference>
<evidence type="ECO:0000313" key="5">
    <source>
        <dbReference type="EMBL" id="ACC81857.1"/>
    </source>
</evidence>
<dbReference type="PANTHER" id="PTHR10696">
    <property type="entry name" value="GAMMA-BUTYROBETAINE HYDROXYLASE-RELATED"/>
    <property type="match status" value="1"/>
</dbReference>
<dbReference type="SMR" id="B2J106"/>
<keyword evidence="6" id="KW-1185">Reference proteome</keyword>
<accession>B2J106</accession>
<dbReference type="RefSeq" id="WP_012409831.1">
    <property type="nucleotide sequence ID" value="NC_010628.1"/>
</dbReference>
<sequence>MTIQIDLPETSTNKIIYSDECKDILNLSVAKIQEMFKSSGIILFRGFGITHELMQVFAEQFSSRLTRDDDKPLVEPNGFVSLVDIGMHEILPHRENGSSPFSPDAVWFCCTVPAAEGGETLFWDGIQVWQKLSEELRKLFISKKIKFVHKFPADKWKHFLGSDATISDAKRVLDGFNNVKYQIDQEESIYTEYICSAVLQTKYGNQNAFVNDIITGNSNLKGSVNLELESALTFEDGSLIPDAAIEEIEKVMYSLTQEIRWKPGDLVMIDNSRFLHGRRAFSDNRRRLFSLLSYLNF</sequence>
<reference evidence="6" key="1">
    <citation type="submission" date="2008-04" db="EMBL/GenBank/DDBJ databases">
        <title>Complete sequence of chromosome of Nostoc punctiforme ATCC 29133.</title>
        <authorList>
            <consortium name="US DOE Joint Genome Institute"/>
            <person name="Copeland A."/>
            <person name="Lucas S."/>
            <person name="Lapidus A."/>
            <person name="Glavina del Rio T."/>
            <person name="Dalin E."/>
            <person name="Tice H."/>
            <person name="Pitluck S."/>
            <person name="Chain P."/>
            <person name="Malfatti S."/>
            <person name="Shin M."/>
            <person name="Vergez L."/>
            <person name="Schmutz J."/>
            <person name="Larimer F."/>
            <person name="Land M."/>
            <person name="Hauser L."/>
            <person name="Kyrpides N."/>
            <person name="Kim E."/>
            <person name="Meeks J.C."/>
            <person name="Elhai J."/>
            <person name="Campbell E.L."/>
            <person name="Thiel T."/>
            <person name="Longmire J."/>
            <person name="Potts M."/>
            <person name="Atlas R."/>
        </authorList>
    </citation>
    <scope>NUCLEOTIDE SEQUENCE [LARGE SCALE GENOMIC DNA]</scope>
    <source>
        <strain evidence="6">ATCC 29133 / PCC 73102</strain>
    </source>
</reference>